<gene>
    <name evidence="6" type="ORF">C1E24_20970</name>
</gene>
<dbReference type="Gene3D" id="2.40.30.10">
    <property type="entry name" value="Translation factors"/>
    <property type="match status" value="1"/>
</dbReference>
<protein>
    <recommendedName>
        <fullName evidence="5">Translation elongation factor EFTu/EF1A C-terminal domain-containing protein</fullName>
    </recommendedName>
</protein>
<dbReference type="OrthoDB" id="9803139at2"/>
<evidence type="ECO:0000313" key="6">
    <source>
        <dbReference type="EMBL" id="TLX45063.1"/>
    </source>
</evidence>
<dbReference type="EMBL" id="PPSW01000090">
    <property type="protein sequence ID" value="TLX45063.1"/>
    <property type="molecule type" value="Genomic_DNA"/>
</dbReference>
<dbReference type="InterPro" id="IPR009001">
    <property type="entry name" value="Transl_elong_EF1A/Init_IF2_C"/>
</dbReference>
<keyword evidence="2" id="KW-0251">Elongation factor</keyword>
<keyword evidence="1" id="KW-0547">Nucleotide-binding</keyword>
<dbReference type="Proteomes" id="UP000309186">
    <property type="component" value="Unassembled WGS sequence"/>
</dbReference>
<keyword evidence="3" id="KW-0648">Protein biosynthesis</keyword>
<keyword evidence="4" id="KW-0342">GTP-binding</keyword>
<evidence type="ECO:0000256" key="1">
    <source>
        <dbReference type="ARBA" id="ARBA00022741"/>
    </source>
</evidence>
<dbReference type="AlphaFoldDB" id="A0A5R9PVW9"/>
<dbReference type="GO" id="GO:0005525">
    <property type="term" value="F:GTP binding"/>
    <property type="evidence" value="ECO:0007669"/>
    <property type="project" value="UniProtKB-KW"/>
</dbReference>
<proteinExistence type="predicted"/>
<evidence type="ECO:0000259" key="5">
    <source>
        <dbReference type="Pfam" id="PF03143"/>
    </source>
</evidence>
<evidence type="ECO:0000256" key="3">
    <source>
        <dbReference type="ARBA" id="ARBA00022917"/>
    </source>
</evidence>
<evidence type="ECO:0000256" key="4">
    <source>
        <dbReference type="ARBA" id="ARBA00023134"/>
    </source>
</evidence>
<sequence length="109" mass="12237">MESFAQLESYDLLAIVEMLNPEMCGRNTPIFDGYRGQFFWHINGESCSDWLACYILEHGELHPGNSSKCKVLLSGTIKELSVPNFKIGAQFAIREGTKIIAIGKIIEVR</sequence>
<evidence type="ECO:0000313" key="7">
    <source>
        <dbReference type="Proteomes" id="UP000309186"/>
    </source>
</evidence>
<accession>A0A5R9PVW9</accession>
<dbReference type="GO" id="GO:0003746">
    <property type="term" value="F:translation elongation factor activity"/>
    <property type="evidence" value="ECO:0007669"/>
    <property type="project" value="UniProtKB-KW"/>
</dbReference>
<dbReference type="Pfam" id="PF03143">
    <property type="entry name" value="GTP_EFTU_D3"/>
    <property type="match status" value="1"/>
</dbReference>
<dbReference type="SUPFAM" id="SSF50465">
    <property type="entry name" value="EF-Tu/eEF-1alpha/eIF2-gamma C-terminal domain"/>
    <property type="match status" value="1"/>
</dbReference>
<name>A0A5R9PVW9_9GAMM</name>
<feature type="domain" description="Translation elongation factor EFTu/EF1A C-terminal" evidence="5">
    <location>
        <begin position="13"/>
        <end position="108"/>
    </location>
</feature>
<dbReference type="InterPro" id="IPR004160">
    <property type="entry name" value="Transl_elong_EFTu/EF1A_C"/>
</dbReference>
<organism evidence="6 7">
    <name type="scientific">Pseudoalteromonas phenolica</name>
    <dbReference type="NCBI Taxonomy" id="161398"/>
    <lineage>
        <taxon>Bacteria</taxon>
        <taxon>Pseudomonadati</taxon>
        <taxon>Pseudomonadota</taxon>
        <taxon>Gammaproteobacteria</taxon>
        <taxon>Alteromonadales</taxon>
        <taxon>Pseudoalteromonadaceae</taxon>
        <taxon>Pseudoalteromonas</taxon>
    </lineage>
</organism>
<reference evidence="6 7" key="1">
    <citation type="submission" date="2018-01" db="EMBL/GenBank/DDBJ databases">
        <title>Co-occurrence of chitin degradation, pigmentation and bioactivity in marine Pseudoalteromonas.</title>
        <authorList>
            <person name="Paulsen S."/>
            <person name="Gram L."/>
            <person name="Machado H."/>
        </authorList>
    </citation>
    <scope>NUCLEOTIDE SEQUENCE [LARGE SCALE GENOMIC DNA]</scope>
    <source>
        <strain evidence="6 7">S3663</strain>
    </source>
</reference>
<comment type="caution">
    <text evidence="6">The sequence shown here is derived from an EMBL/GenBank/DDBJ whole genome shotgun (WGS) entry which is preliminary data.</text>
</comment>
<evidence type="ECO:0000256" key="2">
    <source>
        <dbReference type="ARBA" id="ARBA00022768"/>
    </source>
</evidence>